<dbReference type="EMBL" id="CP000922">
    <property type="protein sequence ID" value="ACJ33779.1"/>
    <property type="molecule type" value="Genomic_DNA"/>
</dbReference>
<protein>
    <submittedName>
        <fullName evidence="1">Uncharacterized conserved protein</fullName>
    </submittedName>
</protein>
<accession>B7GHZ8</accession>
<dbReference type="KEGG" id="afl:Aflv_1411"/>
<dbReference type="Proteomes" id="UP000000742">
    <property type="component" value="Chromosome"/>
</dbReference>
<dbReference type="STRING" id="491915.Aflv_1411"/>
<dbReference type="AlphaFoldDB" id="B7GHZ8"/>
<dbReference type="NCBIfam" id="TIGR02413">
    <property type="entry name" value="Bac_small_yrzI"/>
    <property type="match status" value="1"/>
</dbReference>
<name>B7GHZ8_ANOFW</name>
<dbReference type="HOGENOM" id="CLU_208279_2_0_9"/>
<dbReference type="eggNOG" id="ENOG5033EQW">
    <property type="taxonomic scope" value="Bacteria"/>
</dbReference>
<proteinExistence type="predicted"/>
<dbReference type="Pfam" id="PF09501">
    <property type="entry name" value="Bac_small_YrzI"/>
    <property type="match status" value="1"/>
</dbReference>
<dbReference type="InterPro" id="IPR012655">
    <property type="entry name" value="YrzI"/>
</dbReference>
<gene>
    <name evidence="1" type="ordered locus">Aflv_1411</name>
</gene>
<evidence type="ECO:0000313" key="1">
    <source>
        <dbReference type="EMBL" id="ACJ33779.1"/>
    </source>
</evidence>
<reference evidence="1 2" key="1">
    <citation type="journal article" date="2008" name="Genome Biol.">
        <title>Encapsulated in silica: genome, proteome and physiology of the thermophilic bacterium Anoxybacillus flavithermus WK1.</title>
        <authorList>
            <person name="Saw J.H."/>
            <person name="Mountain B.W."/>
            <person name="Feng L."/>
            <person name="Omelchenko M.V."/>
            <person name="Hou S."/>
            <person name="Saito J.A."/>
            <person name="Stott M.B."/>
            <person name="Li D."/>
            <person name="Zhao G."/>
            <person name="Wu J."/>
            <person name="Galperin M.Y."/>
            <person name="Koonin E.V."/>
            <person name="Makarova K.S."/>
            <person name="Wolf Y.I."/>
            <person name="Rigden D.J."/>
            <person name="Dunfield P.F."/>
            <person name="Wang L."/>
            <person name="Alam M."/>
        </authorList>
    </citation>
    <scope>NUCLEOTIDE SEQUENCE [LARGE SCALE GENOMIC DNA]</scope>
    <source>
        <strain evidence="2">DSM 21510 / WK1</strain>
    </source>
</reference>
<evidence type="ECO:0000313" key="2">
    <source>
        <dbReference type="Proteomes" id="UP000000742"/>
    </source>
</evidence>
<sequence length="53" mass="6523">MKGGEQAMKFHLFFLTISIQRRIWTAEEIKQEQLIHQLEEEMMDRKCSMYQLF</sequence>
<organism evidence="1 2">
    <name type="scientific">Anoxybacillus flavithermus (strain DSM 21510 / WK1)</name>
    <dbReference type="NCBI Taxonomy" id="491915"/>
    <lineage>
        <taxon>Bacteria</taxon>
        <taxon>Bacillati</taxon>
        <taxon>Bacillota</taxon>
        <taxon>Bacilli</taxon>
        <taxon>Bacillales</taxon>
        <taxon>Anoxybacillaceae</taxon>
        <taxon>Anoxybacillus</taxon>
    </lineage>
</organism>